<organism evidence="2 3">
    <name type="scientific">Panagrolaimus superbus</name>
    <dbReference type="NCBI Taxonomy" id="310955"/>
    <lineage>
        <taxon>Eukaryota</taxon>
        <taxon>Metazoa</taxon>
        <taxon>Ecdysozoa</taxon>
        <taxon>Nematoda</taxon>
        <taxon>Chromadorea</taxon>
        <taxon>Rhabditida</taxon>
        <taxon>Tylenchina</taxon>
        <taxon>Panagrolaimomorpha</taxon>
        <taxon>Panagrolaimoidea</taxon>
        <taxon>Panagrolaimidae</taxon>
        <taxon>Panagrolaimus</taxon>
    </lineage>
</organism>
<accession>A0A914Y8K2</accession>
<proteinExistence type="predicted"/>
<protein>
    <submittedName>
        <fullName evidence="3">Uncharacterized protein</fullName>
    </submittedName>
</protein>
<evidence type="ECO:0000313" key="2">
    <source>
        <dbReference type="Proteomes" id="UP000887577"/>
    </source>
</evidence>
<reference evidence="3" key="1">
    <citation type="submission" date="2022-11" db="UniProtKB">
        <authorList>
            <consortium name="WormBaseParasite"/>
        </authorList>
    </citation>
    <scope>IDENTIFICATION</scope>
</reference>
<dbReference type="Proteomes" id="UP000887577">
    <property type="component" value="Unplaced"/>
</dbReference>
<evidence type="ECO:0000313" key="3">
    <source>
        <dbReference type="WBParaSite" id="PSU_v2.g15603.t1"/>
    </source>
</evidence>
<evidence type="ECO:0000256" key="1">
    <source>
        <dbReference type="SAM" id="SignalP"/>
    </source>
</evidence>
<feature type="chain" id="PRO_5036926391" evidence="1">
    <location>
        <begin position="21"/>
        <end position="126"/>
    </location>
</feature>
<name>A0A914Y8K2_9BILA</name>
<keyword evidence="2" id="KW-1185">Reference proteome</keyword>
<dbReference type="WBParaSite" id="PSU_v2.g15603.t1">
    <property type="protein sequence ID" value="PSU_v2.g15603.t1"/>
    <property type="gene ID" value="PSU_v2.g15603"/>
</dbReference>
<keyword evidence="1" id="KW-0732">Signal</keyword>
<feature type="signal peptide" evidence="1">
    <location>
        <begin position="1"/>
        <end position="20"/>
    </location>
</feature>
<dbReference type="AlphaFoldDB" id="A0A914Y8K2"/>
<sequence length="126" mass="13713">MKKIILTLVIFNSFLLLSASAPSEEFGDFMRNALIVADGVIESGVIDFSQNIANGEFSAASIEVYKIMGKVIKAKIPETDPNVKLAMEMKKTFQEVTGSYARAIQTELHDFATQAALYNVLDGSSS</sequence>